<gene>
    <name evidence="2" type="ORF">ACFOVU_03615</name>
</gene>
<proteinExistence type="predicted"/>
<accession>A0ABV8FFQ8</accession>
<sequence>MAIAVPGVAFAIVLGSTLFLRRQFAGYGRIRGWQGQVTVAALLTGIGLAAYTVWPLPRGIDGLCALDGGAPALLAPLARTPGTWA</sequence>
<evidence type="ECO:0000256" key="1">
    <source>
        <dbReference type="SAM" id="Phobius"/>
    </source>
</evidence>
<name>A0ABV8FFQ8_9ACTN</name>
<keyword evidence="1" id="KW-1133">Transmembrane helix</keyword>
<dbReference type="EMBL" id="JBHSBH010000003">
    <property type="protein sequence ID" value="MFC3994986.1"/>
    <property type="molecule type" value="Genomic_DNA"/>
</dbReference>
<reference evidence="3" key="1">
    <citation type="journal article" date="2019" name="Int. J. Syst. Evol. Microbiol.">
        <title>The Global Catalogue of Microorganisms (GCM) 10K type strain sequencing project: providing services to taxonomists for standard genome sequencing and annotation.</title>
        <authorList>
            <consortium name="The Broad Institute Genomics Platform"/>
            <consortium name="The Broad Institute Genome Sequencing Center for Infectious Disease"/>
            <person name="Wu L."/>
            <person name="Ma J."/>
        </authorList>
    </citation>
    <scope>NUCLEOTIDE SEQUENCE [LARGE SCALE GENOMIC DNA]</scope>
    <source>
        <strain evidence="3">TBRC 1826</strain>
    </source>
</reference>
<feature type="transmembrane region" description="Helical" evidence="1">
    <location>
        <begin position="37"/>
        <end position="54"/>
    </location>
</feature>
<keyword evidence="3" id="KW-1185">Reference proteome</keyword>
<evidence type="ECO:0000313" key="2">
    <source>
        <dbReference type="EMBL" id="MFC3994986.1"/>
    </source>
</evidence>
<protein>
    <submittedName>
        <fullName evidence="2">Uncharacterized protein</fullName>
    </submittedName>
</protein>
<evidence type="ECO:0000313" key="3">
    <source>
        <dbReference type="Proteomes" id="UP001595847"/>
    </source>
</evidence>
<keyword evidence="1" id="KW-0812">Transmembrane</keyword>
<feature type="non-terminal residue" evidence="2">
    <location>
        <position position="85"/>
    </location>
</feature>
<keyword evidence="1" id="KW-0472">Membrane</keyword>
<comment type="caution">
    <text evidence="2">The sequence shown here is derived from an EMBL/GenBank/DDBJ whole genome shotgun (WGS) entry which is preliminary data.</text>
</comment>
<organism evidence="2 3">
    <name type="scientific">Nocardiopsis sediminis</name>
    <dbReference type="NCBI Taxonomy" id="1778267"/>
    <lineage>
        <taxon>Bacteria</taxon>
        <taxon>Bacillati</taxon>
        <taxon>Actinomycetota</taxon>
        <taxon>Actinomycetes</taxon>
        <taxon>Streptosporangiales</taxon>
        <taxon>Nocardiopsidaceae</taxon>
        <taxon>Nocardiopsis</taxon>
    </lineage>
</organism>
<dbReference type="Proteomes" id="UP001595847">
    <property type="component" value="Unassembled WGS sequence"/>
</dbReference>